<protein>
    <submittedName>
        <fullName evidence="1">Uncharacterized protein</fullName>
    </submittedName>
</protein>
<sequence>MINLVIQDRGHQQIRNPKPHMLAVPILLKIYRYHTYRLSATNGPWCYMPCKELNKTKIQLRSPHPREYEFEAQNYASKLTDSASLRCAQSHVVPHLSRYSCPPNTLLLISFILVLYK</sequence>
<evidence type="ECO:0000313" key="1">
    <source>
        <dbReference type="EMBL" id="KAL2468338.1"/>
    </source>
</evidence>
<dbReference type="Proteomes" id="UP001604277">
    <property type="component" value="Unassembled WGS sequence"/>
</dbReference>
<name>A0ABD1PY99_9LAMI</name>
<organism evidence="1 2">
    <name type="scientific">Forsythia ovata</name>
    <dbReference type="NCBI Taxonomy" id="205694"/>
    <lineage>
        <taxon>Eukaryota</taxon>
        <taxon>Viridiplantae</taxon>
        <taxon>Streptophyta</taxon>
        <taxon>Embryophyta</taxon>
        <taxon>Tracheophyta</taxon>
        <taxon>Spermatophyta</taxon>
        <taxon>Magnoliopsida</taxon>
        <taxon>eudicotyledons</taxon>
        <taxon>Gunneridae</taxon>
        <taxon>Pentapetalae</taxon>
        <taxon>asterids</taxon>
        <taxon>lamiids</taxon>
        <taxon>Lamiales</taxon>
        <taxon>Oleaceae</taxon>
        <taxon>Forsythieae</taxon>
        <taxon>Forsythia</taxon>
    </lineage>
</organism>
<proteinExistence type="predicted"/>
<accession>A0ABD1PY99</accession>
<comment type="caution">
    <text evidence="1">The sequence shown here is derived from an EMBL/GenBank/DDBJ whole genome shotgun (WGS) entry which is preliminary data.</text>
</comment>
<reference evidence="2" key="1">
    <citation type="submission" date="2024-07" db="EMBL/GenBank/DDBJ databases">
        <title>Two chromosome-level genome assemblies of Korean endemic species Abeliophyllum distichum and Forsythia ovata (Oleaceae).</title>
        <authorList>
            <person name="Jang H."/>
        </authorList>
    </citation>
    <scope>NUCLEOTIDE SEQUENCE [LARGE SCALE GENOMIC DNA]</scope>
</reference>
<evidence type="ECO:0000313" key="2">
    <source>
        <dbReference type="Proteomes" id="UP001604277"/>
    </source>
</evidence>
<keyword evidence="2" id="KW-1185">Reference proteome</keyword>
<gene>
    <name evidence="1" type="ORF">Fot_51863</name>
</gene>
<dbReference type="AlphaFoldDB" id="A0ABD1PY99"/>
<dbReference type="EMBL" id="JBFOLJ010000017">
    <property type="protein sequence ID" value="KAL2468338.1"/>
    <property type="molecule type" value="Genomic_DNA"/>
</dbReference>